<dbReference type="PATRIC" id="fig|1393034.3.peg.1432"/>
<gene>
    <name evidence="2" type="ORF">HMPREF3192_01471</name>
</gene>
<feature type="coiled-coil region" evidence="1">
    <location>
        <begin position="53"/>
        <end position="80"/>
    </location>
</feature>
<dbReference type="STRING" id="1393034.HMPREF3192_01471"/>
<accession>A0A133XPD5</accession>
<proteinExistence type="predicted"/>
<dbReference type="Proteomes" id="UP000070675">
    <property type="component" value="Unassembled WGS sequence"/>
</dbReference>
<comment type="caution">
    <text evidence="2">The sequence shown here is derived from an EMBL/GenBank/DDBJ whole genome shotgun (WGS) entry which is preliminary data.</text>
</comment>
<dbReference type="AlphaFoldDB" id="A0A133XPD5"/>
<evidence type="ECO:0000313" key="3">
    <source>
        <dbReference type="Proteomes" id="UP000070675"/>
    </source>
</evidence>
<sequence length="86" mass="9563">MLTEAEKTRETAKSIEAFLDQATALNYCLNSCMKLFASHDEPIGVSDFHQAVLRALRAMLDSQQDQLENAQAYIKVLAGEVEGEDE</sequence>
<dbReference type="EMBL" id="LSCR01000045">
    <property type="protein sequence ID" value="KXB32791.1"/>
    <property type="molecule type" value="Genomic_DNA"/>
</dbReference>
<keyword evidence="3" id="KW-1185">Reference proteome</keyword>
<reference evidence="3" key="1">
    <citation type="submission" date="2016-01" db="EMBL/GenBank/DDBJ databases">
        <authorList>
            <person name="Mitreva M."/>
            <person name="Pepin K.H."/>
            <person name="Mihindukulasuriya K.A."/>
            <person name="Fulton R."/>
            <person name="Fronick C."/>
            <person name="O'Laughlin M."/>
            <person name="Miner T."/>
            <person name="Herter B."/>
            <person name="Rosa B.A."/>
            <person name="Cordes M."/>
            <person name="Tomlinson C."/>
            <person name="Wollam A."/>
            <person name="Palsikar V.B."/>
            <person name="Mardis E.R."/>
            <person name="Wilson R.K."/>
        </authorList>
    </citation>
    <scope>NUCLEOTIDE SEQUENCE [LARGE SCALE GENOMIC DNA]</scope>
    <source>
        <strain evidence="3">DNF00019</strain>
    </source>
</reference>
<name>A0A133XPD5_9ACTN</name>
<keyword evidence="1" id="KW-0175">Coiled coil</keyword>
<organism evidence="2 3">
    <name type="scientific">Atopobium deltae</name>
    <dbReference type="NCBI Taxonomy" id="1393034"/>
    <lineage>
        <taxon>Bacteria</taxon>
        <taxon>Bacillati</taxon>
        <taxon>Actinomycetota</taxon>
        <taxon>Coriobacteriia</taxon>
        <taxon>Coriobacteriales</taxon>
        <taxon>Atopobiaceae</taxon>
        <taxon>Atopobium</taxon>
    </lineage>
</organism>
<dbReference type="RefSeq" id="WP_066306689.1">
    <property type="nucleotide sequence ID" value="NZ_KQ959517.1"/>
</dbReference>
<protein>
    <submittedName>
        <fullName evidence="2">Uncharacterized protein</fullName>
    </submittedName>
</protein>
<evidence type="ECO:0000313" key="2">
    <source>
        <dbReference type="EMBL" id="KXB32791.1"/>
    </source>
</evidence>
<evidence type="ECO:0000256" key="1">
    <source>
        <dbReference type="SAM" id="Coils"/>
    </source>
</evidence>